<evidence type="ECO:0000256" key="2">
    <source>
        <dbReference type="SAM" id="Phobius"/>
    </source>
</evidence>
<reference evidence="3 4" key="1">
    <citation type="submission" date="2017-12" db="EMBL/GenBank/DDBJ databases">
        <title>The whole genome sequence of the Acidipropionibacterium virtanenii sp. nov. type strain JS278.</title>
        <authorList>
            <person name="Laine P."/>
            <person name="Deptula P."/>
            <person name="Varmanen P."/>
            <person name="Auvinen P."/>
        </authorList>
    </citation>
    <scope>NUCLEOTIDE SEQUENCE [LARGE SCALE GENOMIC DNA]</scope>
    <source>
        <strain evidence="3 4">JS278</strain>
    </source>
</reference>
<feature type="transmembrane region" description="Helical" evidence="2">
    <location>
        <begin position="34"/>
        <end position="53"/>
    </location>
</feature>
<keyword evidence="4" id="KW-1185">Reference proteome</keyword>
<dbReference type="OrthoDB" id="5149277at2"/>
<keyword evidence="2" id="KW-0472">Membrane</keyword>
<name>A0A344UW98_9ACTN</name>
<dbReference type="KEGG" id="acij:JS278_02407"/>
<protein>
    <recommendedName>
        <fullName evidence="5">DUF2530 domain-containing protein</fullName>
    </recommendedName>
</protein>
<evidence type="ECO:0008006" key="5">
    <source>
        <dbReference type="Google" id="ProtNLM"/>
    </source>
</evidence>
<dbReference type="EMBL" id="CP025198">
    <property type="protein sequence ID" value="AXE39546.1"/>
    <property type="molecule type" value="Genomic_DNA"/>
</dbReference>
<dbReference type="Pfam" id="PF10745">
    <property type="entry name" value="DUF2530"/>
    <property type="match status" value="1"/>
</dbReference>
<proteinExistence type="predicted"/>
<dbReference type="Proteomes" id="UP000251995">
    <property type="component" value="Chromosome"/>
</dbReference>
<dbReference type="AlphaFoldDB" id="A0A344UW98"/>
<organism evidence="3 4">
    <name type="scientific">Acidipropionibacterium virtanenii</name>
    <dbReference type="NCBI Taxonomy" id="2057246"/>
    <lineage>
        <taxon>Bacteria</taxon>
        <taxon>Bacillati</taxon>
        <taxon>Actinomycetota</taxon>
        <taxon>Actinomycetes</taxon>
        <taxon>Propionibacteriales</taxon>
        <taxon>Propionibacteriaceae</taxon>
        <taxon>Acidipropionibacterium</taxon>
    </lineage>
</organism>
<keyword evidence="2" id="KW-0812">Transmembrane</keyword>
<dbReference type="RefSeq" id="WP_114045407.1">
    <property type="nucleotide sequence ID" value="NZ_CP025198.1"/>
</dbReference>
<sequence length="95" mass="10171">MDSNDDQDDATGPAQERSHGLVQATVPPLDEDGLTGAIIGTAAFLVAFVACWIKLDALRAAGYGDWLWICLTGAVLGIVGVLYIRRRRRKLGAES</sequence>
<dbReference type="InterPro" id="IPR019681">
    <property type="entry name" value="DUF2530"/>
</dbReference>
<evidence type="ECO:0000256" key="1">
    <source>
        <dbReference type="SAM" id="MobiDB-lite"/>
    </source>
</evidence>
<accession>A0A344UW98</accession>
<feature type="transmembrane region" description="Helical" evidence="2">
    <location>
        <begin position="65"/>
        <end position="84"/>
    </location>
</feature>
<evidence type="ECO:0000313" key="3">
    <source>
        <dbReference type="EMBL" id="AXE39546.1"/>
    </source>
</evidence>
<keyword evidence="2" id="KW-1133">Transmembrane helix</keyword>
<feature type="region of interest" description="Disordered" evidence="1">
    <location>
        <begin position="1"/>
        <end position="22"/>
    </location>
</feature>
<gene>
    <name evidence="3" type="ORF">JS278_02407</name>
</gene>
<evidence type="ECO:0000313" key="4">
    <source>
        <dbReference type="Proteomes" id="UP000251995"/>
    </source>
</evidence>